<dbReference type="InterPro" id="IPR007267">
    <property type="entry name" value="GtrA_DPMS_TM"/>
</dbReference>
<evidence type="ECO:0000256" key="3">
    <source>
        <dbReference type="ARBA" id="ARBA00022692"/>
    </source>
</evidence>
<dbReference type="InterPro" id="IPR051401">
    <property type="entry name" value="GtrA_CellWall_Glycosyl"/>
</dbReference>
<dbReference type="EMBL" id="JAHLOQ010000048">
    <property type="protein sequence ID" value="MBU5337324.1"/>
    <property type="molecule type" value="Genomic_DNA"/>
</dbReference>
<feature type="transmembrane region" description="Helical" evidence="6">
    <location>
        <begin position="45"/>
        <end position="64"/>
    </location>
</feature>
<feature type="transmembrane region" description="Helical" evidence="6">
    <location>
        <begin position="85"/>
        <end position="109"/>
    </location>
</feature>
<evidence type="ECO:0000256" key="4">
    <source>
        <dbReference type="ARBA" id="ARBA00022989"/>
    </source>
</evidence>
<keyword evidence="3 6" id="KW-0812">Transmembrane</keyword>
<protein>
    <submittedName>
        <fullName evidence="8">GtrA family protein</fullName>
    </submittedName>
</protein>
<name>A0ABS6DZX1_9FIRM</name>
<reference evidence="8 9" key="1">
    <citation type="submission" date="2021-06" db="EMBL/GenBank/DDBJ databases">
        <authorList>
            <person name="Sun Q."/>
            <person name="Li D."/>
        </authorList>
    </citation>
    <scope>NUCLEOTIDE SEQUENCE [LARGE SCALE GENOMIC DNA]</scope>
    <source>
        <strain evidence="8 9">N19</strain>
    </source>
</reference>
<feature type="transmembrane region" description="Helical" evidence="6">
    <location>
        <begin position="21"/>
        <end position="39"/>
    </location>
</feature>
<evidence type="ECO:0000259" key="7">
    <source>
        <dbReference type="Pfam" id="PF04138"/>
    </source>
</evidence>
<dbReference type="PANTHER" id="PTHR38459">
    <property type="entry name" value="PROPHAGE BACTOPRENOL-LINKED GLUCOSE TRANSLOCASE HOMOLOG"/>
    <property type="match status" value="1"/>
</dbReference>
<evidence type="ECO:0000256" key="5">
    <source>
        <dbReference type="ARBA" id="ARBA00023136"/>
    </source>
</evidence>
<dbReference type="RefSeq" id="WP_216571903.1">
    <property type="nucleotide sequence ID" value="NZ_JAHLOQ010000048.1"/>
</dbReference>
<evidence type="ECO:0000313" key="8">
    <source>
        <dbReference type="EMBL" id="MBU5337324.1"/>
    </source>
</evidence>
<comment type="caution">
    <text evidence="8">The sequence shown here is derived from an EMBL/GenBank/DDBJ whole genome shotgun (WGS) entry which is preliminary data.</text>
</comment>
<dbReference type="Pfam" id="PF04138">
    <property type="entry name" value="GtrA_DPMS_TM"/>
    <property type="match status" value="1"/>
</dbReference>
<dbReference type="Proteomes" id="UP001196301">
    <property type="component" value="Unassembled WGS sequence"/>
</dbReference>
<keyword evidence="5 6" id="KW-0472">Membrane</keyword>
<keyword evidence="4 6" id="KW-1133">Transmembrane helix</keyword>
<feature type="domain" description="GtrA/DPMS transmembrane" evidence="7">
    <location>
        <begin position="21"/>
        <end position="138"/>
    </location>
</feature>
<feature type="transmembrane region" description="Helical" evidence="6">
    <location>
        <begin position="115"/>
        <end position="132"/>
    </location>
</feature>
<evidence type="ECO:0000256" key="2">
    <source>
        <dbReference type="ARBA" id="ARBA00009399"/>
    </source>
</evidence>
<proteinExistence type="inferred from homology"/>
<dbReference type="PANTHER" id="PTHR38459:SF5">
    <property type="entry name" value="CELL WALL TEICHOIC ACID GLYCOSYLATION PROTEIN GTCA"/>
    <property type="match status" value="1"/>
</dbReference>
<keyword evidence="9" id="KW-1185">Reference proteome</keyword>
<accession>A0ABS6DZX1</accession>
<organism evidence="8 9">
    <name type="scientific">Intestinibacter bartlettii</name>
    <dbReference type="NCBI Taxonomy" id="261299"/>
    <lineage>
        <taxon>Bacteria</taxon>
        <taxon>Bacillati</taxon>
        <taxon>Bacillota</taxon>
        <taxon>Clostridia</taxon>
        <taxon>Peptostreptococcales</taxon>
        <taxon>Peptostreptococcaceae</taxon>
        <taxon>Intestinibacter</taxon>
    </lineage>
</organism>
<evidence type="ECO:0000256" key="6">
    <source>
        <dbReference type="SAM" id="Phobius"/>
    </source>
</evidence>
<comment type="subcellular location">
    <subcellularLocation>
        <location evidence="1">Membrane</location>
        <topology evidence="1">Multi-pass membrane protein</topology>
    </subcellularLocation>
</comment>
<sequence length="145" mass="16654">MSLKEKVGDILKGNNKEIFNYLVFGVLTTLVNYVSYFGATRWLKINYIVANIIAWFISVVFAYVTNKFWVFEDKSLEIKKLVKEVFMFFAARVMSGGVETLMLFVFVTLLGFDDGVIKIVASVFVVIFNYVVSKFFIFNGEKDCI</sequence>
<evidence type="ECO:0000256" key="1">
    <source>
        <dbReference type="ARBA" id="ARBA00004141"/>
    </source>
</evidence>
<comment type="similarity">
    <text evidence="2">Belongs to the GtrA family.</text>
</comment>
<gene>
    <name evidence="8" type="ORF">KQI20_12810</name>
</gene>
<evidence type="ECO:0000313" key="9">
    <source>
        <dbReference type="Proteomes" id="UP001196301"/>
    </source>
</evidence>